<dbReference type="GO" id="GO:0005975">
    <property type="term" value="P:carbohydrate metabolic process"/>
    <property type="evidence" value="ECO:0007669"/>
    <property type="project" value="InterPro"/>
</dbReference>
<proteinExistence type="predicted"/>
<gene>
    <name evidence="2" type="ORF">FME95_06245</name>
</gene>
<dbReference type="CDD" id="cd10936">
    <property type="entry name" value="CE4_DAC2"/>
    <property type="match status" value="1"/>
</dbReference>
<keyword evidence="1" id="KW-0732">Signal</keyword>
<dbReference type="PANTHER" id="PTHR30105:SF2">
    <property type="entry name" value="DIVERGENT POLYSACCHARIDE DEACETYLASE SUPERFAMILY"/>
    <property type="match status" value="1"/>
</dbReference>
<dbReference type="Pfam" id="PF04748">
    <property type="entry name" value="Polysacc_deac_2"/>
    <property type="match status" value="1"/>
</dbReference>
<dbReference type="OrthoDB" id="9784811at2"/>
<dbReference type="AlphaFoldDB" id="A0A5C8Z9S3"/>
<dbReference type="Proteomes" id="UP000321764">
    <property type="component" value="Unassembled WGS sequence"/>
</dbReference>
<feature type="chain" id="PRO_5022835207" evidence="1">
    <location>
        <begin position="26"/>
        <end position="263"/>
    </location>
</feature>
<dbReference type="RefSeq" id="WP_147713533.1">
    <property type="nucleotide sequence ID" value="NZ_VKAD01000001.1"/>
</dbReference>
<organism evidence="2 3">
    <name type="scientific">Reinekea thalattae</name>
    <dbReference type="NCBI Taxonomy" id="2593301"/>
    <lineage>
        <taxon>Bacteria</taxon>
        <taxon>Pseudomonadati</taxon>
        <taxon>Pseudomonadota</taxon>
        <taxon>Gammaproteobacteria</taxon>
        <taxon>Oceanospirillales</taxon>
        <taxon>Saccharospirillaceae</taxon>
        <taxon>Reinekea</taxon>
    </lineage>
</organism>
<reference evidence="2 3" key="1">
    <citation type="submission" date="2019-07" db="EMBL/GenBank/DDBJ databases">
        <title>Reinekea sp. strain SSH23 genome sequencing and assembly.</title>
        <authorList>
            <person name="Kim I."/>
        </authorList>
    </citation>
    <scope>NUCLEOTIDE SEQUENCE [LARGE SCALE GENOMIC DNA]</scope>
    <source>
        <strain evidence="2 3">SSH23</strain>
    </source>
</reference>
<name>A0A5C8Z9S3_9GAMM</name>
<accession>A0A5C8Z9S3</accession>
<sequence>MQAVKYRCYGLLLALLCCSASFVYASGSIVLVVDDIGNQRAVGRAAIDIPWVSTVAIMPGRPYTQELAEYAFEKNKEVIIHAPMSNMGDFPLGALGLDRRDGKAQLLANLKQSIETVPHAVGLSNHMGSRLTQDREAMQWVMAELKKSGFYYFDSLTISGSVAWQVAKESDIPWYRRQIFLDHYQTEEFIAAQWQKAVLRAQRGEVVTVICHPYKETLAFFQTLSPTAEELTMSQPLSAVLNYPAEKATPLPPVNQRNFPEEA</sequence>
<evidence type="ECO:0000256" key="1">
    <source>
        <dbReference type="SAM" id="SignalP"/>
    </source>
</evidence>
<comment type="caution">
    <text evidence="2">The sequence shown here is derived from an EMBL/GenBank/DDBJ whole genome shotgun (WGS) entry which is preliminary data.</text>
</comment>
<dbReference type="EMBL" id="VKAD01000001">
    <property type="protein sequence ID" value="TXR54134.1"/>
    <property type="molecule type" value="Genomic_DNA"/>
</dbReference>
<dbReference type="InterPro" id="IPR011330">
    <property type="entry name" value="Glyco_hydro/deAcase_b/a-brl"/>
</dbReference>
<feature type="signal peptide" evidence="1">
    <location>
        <begin position="1"/>
        <end position="25"/>
    </location>
</feature>
<evidence type="ECO:0000313" key="2">
    <source>
        <dbReference type="EMBL" id="TXR54134.1"/>
    </source>
</evidence>
<dbReference type="SUPFAM" id="SSF88713">
    <property type="entry name" value="Glycoside hydrolase/deacetylase"/>
    <property type="match status" value="1"/>
</dbReference>
<dbReference type="PANTHER" id="PTHR30105">
    <property type="entry name" value="UNCHARACTERIZED YIBQ-RELATED"/>
    <property type="match status" value="1"/>
</dbReference>
<dbReference type="InterPro" id="IPR006837">
    <property type="entry name" value="Divergent_DAC"/>
</dbReference>
<evidence type="ECO:0000313" key="3">
    <source>
        <dbReference type="Proteomes" id="UP000321764"/>
    </source>
</evidence>
<protein>
    <submittedName>
        <fullName evidence="2">Divergent polysaccharide deacetylase family protein</fullName>
    </submittedName>
</protein>
<keyword evidence="3" id="KW-1185">Reference proteome</keyword>
<dbReference type="Gene3D" id="3.20.20.370">
    <property type="entry name" value="Glycoside hydrolase/deacetylase"/>
    <property type="match status" value="1"/>
</dbReference>